<proteinExistence type="predicted"/>
<organism evidence="1 2">
    <name type="scientific">Anaerocolumna xylanovorans DSM 12503</name>
    <dbReference type="NCBI Taxonomy" id="1121345"/>
    <lineage>
        <taxon>Bacteria</taxon>
        <taxon>Bacillati</taxon>
        <taxon>Bacillota</taxon>
        <taxon>Clostridia</taxon>
        <taxon>Lachnospirales</taxon>
        <taxon>Lachnospiraceae</taxon>
        <taxon>Anaerocolumna</taxon>
    </lineage>
</organism>
<name>A0A1M7YHN3_9FIRM</name>
<accession>A0A1M7YHN3</accession>
<dbReference type="AlphaFoldDB" id="A0A1M7YHN3"/>
<dbReference type="RefSeq" id="WP_175562093.1">
    <property type="nucleotide sequence ID" value="NZ_FRFD01000010.1"/>
</dbReference>
<keyword evidence="2" id="KW-1185">Reference proteome</keyword>
<gene>
    <name evidence="1" type="ORF">SAMN02745217_03531</name>
</gene>
<sequence>MNMKDFGLKLRISDFSPNSFFFKQSGLGASLNLFAFFGREGEKASGGSE</sequence>
<dbReference type="Proteomes" id="UP000184612">
    <property type="component" value="Unassembled WGS sequence"/>
</dbReference>
<dbReference type="EMBL" id="FRFD01000010">
    <property type="protein sequence ID" value="SHO52142.1"/>
    <property type="molecule type" value="Genomic_DNA"/>
</dbReference>
<dbReference type="STRING" id="1121345.SAMN02745217_03531"/>
<reference evidence="1 2" key="1">
    <citation type="submission" date="2016-12" db="EMBL/GenBank/DDBJ databases">
        <authorList>
            <person name="Song W.-J."/>
            <person name="Kurnit D.M."/>
        </authorList>
    </citation>
    <scope>NUCLEOTIDE SEQUENCE [LARGE SCALE GENOMIC DNA]</scope>
    <source>
        <strain evidence="1 2">DSM 12503</strain>
    </source>
</reference>
<evidence type="ECO:0000313" key="1">
    <source>
        <dbReference type="EMBL" id="SHO52142.1"/>
    </source>
</evidence>
<protein>
    <submittedName>
        <fullName evidence="1">Uncharacterized protein</fullName>
    </submittedName>
</protein>
<evidence type="ECO:0000313" key="2">
    <source>
        <dbReference type="Proteomes" id="UP000184612"/>
    </source>
</evidence>